<dbReference type="AlphaFoldDB" id="A0AAN6LYX9"/>
<evidence type="ECO:0000313" key="3">
    <source>
        <dbReference type="Proteomes" id="UP001280581"/>
    </source>
</evidence>
<gene>
    <name evidence="2" type="ORF">GRF29_69g1576245</name>
</gene>
<evidence type="ECO:0000256" key="1">
    <source>
        <dbReference type="SAM" id="MobiDB-lite"/>
    </source>
</evidence>
<comment type="caution">
    <text evidence="2">The sequence shown here is derived from an EMBL/GenBank/DDBJ whole genome shotgun (WGS) entry which is preliminary data.</text>
</comment>
<name>A0AAN6LYX9_9PLEO</name>
<dbReference type="Proteomes" id="UP001280581">
    <property type="component" value="Unassembled WGS sequence"/>
</dbReference>
<proteinExistence type="predicted"/>
<evidence type="ECO:0000313" key="2">
    <source>
        <dbReference type="EMBL" id="KAK3209353.1"/>
    </source>
</evidence>
<dbReference type="EMBL" id="WVTA01000006">
    <property type="protein sequence ID" value="KAK3209353.1"/>
    <property type="molecule type" value="Genomic_DNA"/>
</dbReference>
<keyword evidence="3" id="KW-1185">Reference proteome</keyword>
<sequence>MEPPNQLARLPRTYPKRVGGLWNQYPEVLHDKWYEYTFAVGSGEIGEGTPPPGWDIALFSFRFDTNIFFPRPKLTQEEKFEIVRTATSREDFHDVDKIISEPRWGRCLCEMRIIAGRECEKYCAKGEDGRTIPEGRQHWAWYIDINPRGLVCPFAMERGFKGDGSAGSWPCDILMDFPEDFDLEEWIMTHDIDDPPGYPSRRIYSDVILPGKCAKCSNEKGYKVDEKTKEIRDPDFANPFTRSKRPPGPYPCESPADSGDYDTSNDRPQDWSELMCVVPVVYKPKERKEDDGDSPEKPHPYYRIEEDLYCTEVRKDLATYRNEIIEIESDKSEEDVAPMPYHLRDKVNERRREKLEARDRVIRDQLAHEEEVKERVNEMTRHGL</sequence>
<organism evidence="2 3">
    <name type="scientific">Pseudopithomyces chartarum</name>
    <dbReference type="NCBI Taxonomy" id="1892770"/>
    <lineage>
        <taxon>Eukaryota</taxon>
        <taxon>Fungi</taxon>
        <taxon>Dikarya</taxon>
        <taxon>Ascomycota</taxon>
        <taxon>Pezizomycotina</taxon>
        <taxon>Dothideomycetes</taxon>
        <taxon>Pleosporomycetidae</taxon>
        <taxon>Pleosporales</taxon>
        <taxon>Massarineae</taxon>
        <taxon>Didymosphaeriaceae</taxon>
        <taxon>Pseudopithomyces</taxon>
    </lineage>
</organism>
<reference evidence="2 3" key="1">
    <citation type="submission" date="2021-02" db="EMBL/GenBank/DDBJ databases">
        <title>Genome assembly of Pseudopithomyces chartarum.</title>
        <authorList>
            <person name="Jauregui R."/>
            <person name="Singh J."/>
            <person name="Voisey C."/>
        </authorList>
    </citation>
    <scope>NUCLEOTIDE SEQUENCE [LARGE SCALE GENOMIC DNA]</scope>
    <source>
        <strain evidence="2 3">AGR01</strain>
    </source>
</reference>
<accession>A0AAN6LYX9</accession>
<protein>
    <submittedName>
        <fullName evidence="2">Uncharacterized protein</fullName>
    </submittedName>
</protein>
<feature type="region of interest" description="Disordered" evidence="1">
    <location>
        <begin position="233"/>
        <end position="269"/>
    </location>
</feature>